<name>A0ABT6ATS8_9BURK</name>
<protein>
    <submittedName>
        <fullName evidence="1">Uncharacterized protein</fullName>
    </submittedName>
</protein>
<sequence>MDDPVAGQFSEIEDRVLLCIYLLSDTSKPAKRELHDDWDSAHTWCSRYVHDGFTIGDGSAQDRYPAHQIHKIRCLPVKRVTEGFPPGDPHENPDDRIVHFEDEEGHRLDIWTMPV</sequence>
<gene>
    <name evidence="1" type="ORF">P3W85_24215</name>
</gene>
<comment type="caution">
    <text evidence="1">The sequence shown here is derived from an EMBL/GenBank/DDBJ whole genome shotgun (WGS) entry which is preliminary data.</text>
</comment>
<keyword evidence="2" id="KW-1185">Reference proteome</keyword>
<dbReference type="EMBL" id="JARJLM010000404">
    <property type="protein sequence ID" value="MDF3836032.1"/>
    <property type="molecule type" value="Genomic_DNA"/>
</dbReference>
<reference evidence="1 2" key="1">
    <citation type="submission" date="2023-03" db="EMBL/GenBank/DDBJ databases">
        <title>Draft assemblies of triclosan tolerant bacteria isolated from returned activated sludge.</title>
        <authorList>
            <person name="Van Hamelsveld S."/>
        </authorList>
    </citation>
    <scope>NUCLEOTIDE SEQUENCE [LARGE SCALE GENOMIC DNA]</scope>
    <source>
        <strain evidence="1 2">GW210010_S58</strain>
    </source>
</reference>
<evidence type="ECO:0000313" key="1">
    <source>
        <dbReference type="EMBL" id="MDF3836032.1"/>
    </source>
</evidence>
<evidence type="ECO:0000313" key="2">
    <source>
        <dbReference type="Proteomes" id="UP001216674"/>
    </source>
</evidence>
<dbReference type="RefSeq" id="WP_017225250.1">
    <property type="nucleotide sequence ID" value="NZ_JARJLM010000404.1"/>
</dbReference>
<proteinExistence type="predicted"/>
<dbReference type="Proteomes" id="UP001216674">
    <property type="component" value="Unassembled WGS sequence"/>
</dbReference>
<accession>A0ABT6ATS8</accession>
<organism evidence="1 2">
    <name type="scientific">Cupriavidus basilensis</name>
    <dbReference type="NCBI Taxonomy" id="68895"/>
    <lineage>
        <taxon>Bacteria</taxon>
        <taxon>Pseudomonadati</taxon>
        <taxon>Pseudomonadota</taxon>
        <taxon>Betaproteobacteria</taxon>
        <taxon>Burkholderiales</taxon>
        <taxon>Burkholderiaceae</taxon>
        <taxon>Cupriavidus</taxon>
    </lineage>
</organism>